<evidence type="ECO:0000313" key="3">
    <source>
        <dbReference type="Proteomes" id="UP000296049"/>
    </source>
</evidence>
<feature type="compositionally biased region" description="Basic and acidic residues" evidence="1">
    <location>
        <begin position="494"/>
        <end position="511"/>
    </location>
</feature>
<dbReference type="Proteomes" id="UP000296049">
    <property type="component" value="Unassembled WGS sequence"/>
</dbReference>
<proteinExistence type="predicted"/>
<reference evidence="3" key="1">
    <citation type="journal article" date="2013" name="Nat. Genet.">
        <title>The duck genome and transcriptome provide insight into an avian influenza virus reservoir species.</title>
        <authorList>
            <person name="Huang Y."/>
            <person name="Li Y."/>
            <person name="Burt D.W."/>
            <person name="Chen H."/>
            <person name="Zhang Y."/>
            <person name="Qian W."/>
            <person name="Kim H."/>
            <person name="Gan S."/>
            <person name="Zhao Y."/>
            <person name="Li J."/>
            <person name="Yi K."/>
            <person name="Feng H."/>
            <person name="Zhu P."/>
            <person name="Li B."/>
            <person name="Liu Q."/>
            <person name="Fairley S."/>
            <person name="Magor K.E."/>
            <person name="Du Z."/>
            <person name="Hu X."/>
            <person name="Goodman L."/>
            <person name="Tafer H."/>
            <person name="Vignal A."/>
            <person name="Lee T."/>
            <person name="Kim K.W."/>
            <person name="Sheng Z."/>
            <person name="An Y."/>
            <person name="Searle S."/>
            <person name="Herrero J."/>
            <person name="Groenen M.A."/>
            <person name="Crooijmans R.P."/>
            <person name="Faraut T."/>
            <person name="Cai Q."/>
            <person name="Webster R.G."/>
            <person name="Aldridge J.R."/>
            <person name="Warren W.C."/>
            <person name="Bartschat S."/>
            <person name="Kehr S."/>
            <person name="Marz M."/>
            <person name="Stadler P.F."/>
            <person name="Smith J."/>
            <person name="Kraus R.H."/>
            <person name="Zhao Y."/>
            <person name="Ren L."/>
            <person name="Fei J."/>
            <person name="Morisson M."/>
            <person name="Kaiser P."/>
            <person name="Griffin D.K."/>
            <person name="Rao M."/>
            <person name="Pitel F."/>
            <person name="Wang J."/>
            <person name="Li N."/>
        </authorList>
    </citation>
    <scope>NUCLEOTIDE SEQUENCE [LARGE SCALE GENOMIC DNA]</scope>
</reference>
<accession>R0M1Y7</accession>
<organism evidence="2 3">
    <name type="scientific">Anas platyrhynchos</name>
    <name type="common">Mallard</name>
    <name type="synonym">Anas boschas</name>
    <dbReference type="NCBI Taxonomy" id="8839"/>
    <lineage>
        <taxon>Eukaryota</taxon>
        <taxon>Metazoa</taxon>
        <taxon>Chordata</taxon>
        <taxon>Craniata</taxon>
        <taxon>Vertebrata</taxon>
        <taxon>Euteleostomi</taxon>
        <taxon>Archelosauria</taxon>
        <taxon>Archosauria</taxon>
        <taxon>Dinosauria</taxon>
        <taxon>Saurischia</taxon>
        <taxon>Theropoda</taxon>
        <taxon>Coelurosauria</taxon>
        <taxon>Aves</taxon>
        <taxon>Neognathae</taxon>
        <taxon>Galloanserae</taxon>
        <taxon>Anseriformes</taxon>
        <taxon>Anatidae</taxon>
        <taxon>Anatinae</taxon>
        <taxon>Anas</taxon>
    </lineage>
</organism>
<feature type="region of interest" description="Disordered" evidence="1">
    <location>
        <begin position="489"/>
        <end position="511"/>
    </location>
</feature>
<evidence type="ECO:0000313" key="2">
    <source>
        <dbReference type="EMBL" id="EOB06703.1"/>
    </source>
</evidence>
<evidence type="ECO:0000256" key="1">
    <source>
        <dbReference type="SAM" id="MobiDB-lite"/>
    </source>
</evidence>
<protein>
    <submittedName>
        <fullName evidence="2">Uncharacterized protein</fullName>
    </submittedName>
</protein>
<name>R0M1Y7_ANAPL</name>
<gene>
    <name evidence="2" type="ORF">Anapl_01050</name>
</gene>
<sequence length="511" mass="56668">MEKSLETSLARHLMLGSFMLAFGLQSPSSFQAMQSEIEPMEGVCHPCIFLSMCLCFLTGKDARCYSLIHSHQVTPRHKAQSTAACECQGKSPSQEDATLGKYPQCPLAPVFSARVLPFWVPVSVPHQVLGGHRCPSLCTLRWSSPRQPAVRCPQRSPLSPARAFEEGRKIGQPLSSCIFVFTSKHPAQFGSKAGEEAVWEVQSLFRDQAVLDKLHRELASWMNTVHGAKRFLMKPRQYDSLSTAATCSRRAIAYPKLNLAAGRPWSLASSARITNQRATETDKKAAMKLLLSAYKEGEGQQGQQTRLSLQHAESPEVAWGERRASERLVPKQYEAAEPAEVTVPKWNASTCVLAQQGSAAIAEKGTFWQRKGPPEPVEVDLPLGKVPACGRPKRSSEPVYSKPAMCCQASRSDVQNAFSMLKLRSLRCSVPFMVHFLTSSMERPADYRRESDRAPLRWRTQESLGVIESQCCSHPIPHSLAGEHTLHTSTASHSVEDSQTERTEVTEKVPW</sequence>
<keyword evidence="3" id="KW-1185">Reference proteome</keyword>
<dbReference type="AlphaFoldDB" id="R0M1Y7"/>
<dbReference type="EMBL" id="KB742585">
    <property type="protein sequence ID" value="EOB06703.1"/>
    <property type="molecule type" value="Genomic_DNA"/>
</dbReference>